<evidence type="ECO:0000313" key="1">
    <source>
        <dbReference type="EMBL" id="KAA1091651.1"/>
    </source>
</evidence>
<dbReference type="EMBL" id="VDEP01000354">
    <property type="protein sequence ID" value="KAA1097085.1"/>
    <property type="molecule type" value="Genomic_DNA"/>
</dbReference>
<accession>A0A5B0NQZ8</accession>
<comment type="caution">
    <text evidence="1">The sequence shown here is derived from an EMBL/GenBank/DDBJ whole genome shotgun (WGS) entry which is preliminary data.</text>
</comment>
<protein>
    <submittedName>
        <fullName evidence="1">Uncharacterized protein</fullName>
    </submittedName>
</protein>
<evidence type="ECO:0000313" key="2">
    <source>
        <dbReference type="EMBL" id="KAA1097085.1"/>
    </source>
</evidence>
<keyword evidence="3" id="KW-1185">Reference proteome</keyword>
<evidence type="ECO:0000313" key="4">
    <source>
        <dbReference type="Proteomes" id="UP000325313"/>
    </source>
</evidence>
<dbReference type="Proteomes" id="UP000324748">
    <property type="component" value="Unassembled WGS sequence"/>
</dbReference>
<proteinExistence type="predicted"/>
<name>A0A5B0NQZ8_PUCGR</name>
<sequence length="153" mass="16963">MYNLTSHHKLGEKSPRCAQSLESAYECTYTGLGSRETGKACKGTVLAVGRTAALWSSMGVFTSETDLCAAYRLGDQFPRCRPHPFLPVELGGLVRDGDKVITLLPEDSIPRYDTVKDYVLGSELAVNYNSSWKVKPLHQMYFEVLGTSHKKKS</sequence>
<gene>
    <name evidence="1" type="ORF">PGT21_036530</name>
    <name evidence="2" type="ORF">PGTUg99_001478</name>
</gene>
<reference evidence="3 4" key="1">
    <citation type="submission" date="2019-05" db="EMBL/GenBank/DDBJ databases">
        <title>Emergence of the Ug99 lineage of the wheat stem rust pathogen through somatic hybridization.</title>
        <authorList>
            <person name="Li F."/>
            <person name="Upadhyaya N.M."/>
            <person name="Sperschneider J."/>
            <person name="Matny O."/>
            <person name="Nguyen-Phuc H."/>
            <person name="Mago R."/>
            <person name="Raley C."/>
            <person name="Miller M.E."/>
            <person name="Silverstein K.A.T."/>
            <person name="Henningsen E."/>
            <person name="Hirsch C.D."/>
            <person name="Visser B."/>
            <person name="Pretorius Z.A."/>
            <person name="Steffenson B.J."/>
            <person name="Schwessinger B."/>
            <person name="Dodds P.N."/>
            <person name="Figueroa M."/>
        </authorList>
    </citation>
    <scope>NUCLEOTIDE SEQUENCE [LARGE SCALE GENOMIC DNA]</scope>
    <source>
        <strain evidence="1">21-0</strain>
        <strain evidence="2 4">Ug99</strain>
    </source>
</reference>
<evidence type="ECO:0000313" key="3">
    <source>
        <dbReference type="Proteomes" id="UP000324748"/>
    </source>
</evidence>
<dbReference type="EMBL" id="VSWC01000092">
    <property type="protein sequence ID" value="KAA1091651.1"/>
    <property type="molecule type" value="Genomic_DNA"/>
</dbReference>
<dbReference type="Proteomes" id="UP000325313">
    <property type="component" value="Unassembled WGS sequence"/>
</dbReference>
<organism evidence="1 3">
    <name type="scientific">Puccinia graminis f. sp. tritici</name>
    <dbReference type="NCBI Taxonomy" id="56615"/>
    <lineage>
        <taxon>Eukaryota</taxon>
        <taxon>Fungi</taxon>
        <taxon>Dikarya</taxon>
        <taxon>Basidiomycota</taxon>
        <taxon>Pucciniomycotina</taxon>
        <taxon>Pucciniomycetes</taxon>
        <taxon>Pucciniales</taxon>
        <taxon>Pucciniaceae</taxon>
        <taxon>Puccinia</taxon>
    </lineage>
</organism>
<dbReference type="AlphaFoldDB" id="A0A5B0NQZ8"/>